<dbReference type="PROSITE" id="PS50217">
    <property type="entry name" value="BZIP"/>
    <property type="match status" value="1"/>
</dbReference>
<evidence type="ECO:0000256" key="2">
    <source>
        <dbReference type="ARBA" id="ARBA00023015"/>
    </source>
</evidence>
<dbReference type="FunFam" id="1.20.5.170:FF:000020">
    <property type="entry name" value="BZIP transcription factor"/>
    <property type="match status" value="1"/>
</dbReference>
<keyword evidence="3" id="KW-0238">DNA-binding</keyword>
<keyword evidence="2" id="KW-0805">Transcription regulation</keyword>
<keyword evidence="5" id="KW-0539">Nucleus</keyword>
<dbReference type="PANTHER" id="PTHR45764:SF52">
    <property type="entry name" value="BASIC LEUCINE ZIPPER 4"/>
    <property type="match status" value="1"/>
</dbReference>
<reference evidence="8 9" key="1">
    <citation type="submission" date="2024-01" db="EMBL/GenBank/DDBJ databases">
        <authorList>
            <person name="Waweru B."/>
        </authorList>
    </citation>
    <scope>NUCLEOTIDE SEQUENCE [LARGE SCALE GENOMIC DNA]</scope>
</reference>
<dbReference type="InterPro" id="IPR004827">
    <property type="entry name" value="bZIP"/>
</dbReference>
<evidence type="ECO:0000256" key="5">
    <source>
        <dbReference type="ARBA" id="ARBA00023242"/>
    </source>
</evidence>
<gene>
    <name evidence="8" type="ORF">DCAF_LOCUS20077</name>
</gene>
<proteinExistence type="predicted"/>
<dbReference type="SMART" id="SM00338">
    <property type="entry name" value="BRLZ"/>
    <property type="match status" value="1"/>
</dbReference>
<protein>
    <recommendedName>
        <fullName evidence="7">BZIP domain-containing protein</fullName>
    </recommendedName>
</protein>
<evidence type="ECO:0000256" key="3">
    <source>
        <dbReference type="ARBA" id="ARBA00023125"/>
    </source>
</evidence>
<dbReference type="GO" id="GO:0000976">
    <property type="term" value="F:transcription cis-regulatory region binding"/>
    <property type="evidence" value="ECO:0007669"/>
    <property type="project" value="TreeGrafter"/>
</dbReference>
<dbReference type="Pfam" id="PF00170">
    <property type="entry name" value="bZIP_1"/>
    <property type="match status" value="1"/>
</dbReference>
<feature type="domain" description="BZIP" evidence="7">
    <location>
        <begin position="53"/>
        <end position="116"/>
    </location>
</feature>
<dbReference type="GO" id="GO:0045893">
    <property type="term" value="P:positive regulation of DNA-templated transcription"/>
    <property type="evidence" value="ECO:0007669"/>
    <property type="project" value="TreeGrafter"/>
</dbReference>
<evidence type="ECO:0000256" key="4">
    <source>
        <dbReference type="ARBA" id="ARBA00023163"/>
    </source>
</evidence>
<evidence type="ECO:0000259" key="7">
    <source>
        <dbReference type="PROSITE" id="PS50217"/>
    </source>
</evidence>
<evidence type="ECO:0000256" key="6">
    <source>
        <dbReference type="SAM" id="MobiDB-lite"/>
    </source>
</evidence>
<keyword evidence="9" id="KW-1185">Reference proteome</keyword>
<dbReference type="Gene3D" id="1.20.5.170">
    <property type="match status" value="1"/>
</dbReference>
<dbReference type="InterPro" id="IPR046347">
    <property type="entry name" value="bZIP_sf"/>
</dbReference>
<dbReference type="CDD" id="cd14702">
    <property type="entry name" value="bZIP_plant_GBF1"/>
    <property type="match status" value="1"/>
</dbReference>
<dbReference type="Proteomes" id="UP001314170">
    <property type="component" value="Unassembled WGS sequence"/>
</dbReference>
<dbReference type="PROSITE" id="PS00036">
    <property type="entry name" value="BZIP_BASIC"/>
    <property type="match status" value="1"/>
</dbReference>
<dbReference type="EMBL" id="CAWUPB010001173">
    <property type="protein sequence ID" value="CAK7347393.1"/>
    <property type="molecule type" value="Genomic_DNA"/>
</dbReference>
<comment type="subcellular location">
    <subcellularLocation>
        <location evidence="1">Nucleus</location>
    </subcellularLocation>
</comment>
<dbReference type="PANTHER" id="PTHR45764">
    <property type="entry name" value="BZIP TRANSCRIPTION FACTOR 44"/>
    <property type="match status" value="1"/>
</dbReference>
<keyword evidence="4" id="KW-0804">Transcription</keyword>
<dbReference type="GO" id="GO:0005634">
    <property type="term" value="C:nucleus"/>
    <property type="evidence" value="ECO:0007669"/>
    <property type="project" value="UniProtKB-SubCell"/>
</dbReference>
<name>A0AAV1SAW2_9ROSI</name>
<dbReference type="SUPFAM" id="SSF57959">
    <property type="entry name" value="Leucine zipper domain"/>
    <property type="match status" value="1"/>
</dbReference>
<feature type="compositionally biased region" description="Low complexity" evidence="6">
    <location>
        <begin position="33"/>
        <end position="45"/>
    </location>
</feature>
<dbReference type="GO" id="GO:0046982">
    <property type="term" value="F:protein heterodimerization activity"/>
    <property type="evidence" value="ECO:0007669"/>
    <property type="project" value="UniProtKB-ARBA"/>
</dbReference>
<evidence type="ECO:0000313" key="8">
    <source>
        <dbReference type="EMBL" id="CAK7347393.1"/>
    </source>
</evidence>
<feature type="region of interest" description="Disordered" evidence="6">
    <location>
        <begin position="33"/>
        <end position="75"/>
    </location>
</feature>
<accession>A0AAV1SAW2</accession>
<evidence type="ECO:0000256" key="1">
    <source>
        <dbReference type="ARBA" id="ARBA00004123"/>
    </source>
</evidence>
<dbReference type="AlphaFoldDB" id="A0AAV1SAW2"/>
<comment type="caution">
    <text evidence="8">The sequence shown here is derived from an EMBL/GenBank/DDBJ whole genome shotgun (WGS) entry which is preliminary data.</text>
</comment>
<organism evidence="8 9">
    <name type="scientific">Dovyalis caffra</name>
    <dbReference type="NCBI Taxonomy" id="77055"/>
    <lineage>
        <taxon>Eukaryota</taxon>
        <taxon>Viridiplantae</taxon>
        <taxon>Streptophyta</taxon>
        <taxon>Embryophyta</taxon>
        <taxon>Tracheophyta</taxon>
        <taxon>Spermatophyta</taxon>
        <taxon>Magnoliopsida</taxon>
        <taxon>eudicotyledons</taxon>
        <taxon>Gunneridae</taxon>
        <taxon>Pentapetalae</taxon>
        <taxon>rosids</taxon>
        <taxon>fabids</taxon>
        <taxon>Malpighiales</taxon>
        <taxon>Salicaceae</taxon>
        <taxon>Flacourtieae</taxon>
        <taxon>Dovyalis</taxon>
    </lineage>
</organism>
<dbReference type="InterPro" id="IPR045314">
    <property type="entry name" value="bZIP_plant_GBF1"/>
</dbReference>
<dbReference type="GO" id="GO:0003700">
    <property type="term" value="F:DNA-binding transcription factor activity"/>
    <property type="evidence" value="ECO:0007669"/>
    <property type="project" value="InterPro"/>
</dbReference>
<evidence type="ECO:0000313" key="9">
    <source>
        <dbReference type="Proteomes" id="UP001314170"/>
    </source>
</evidence>
<sequence>MFVAQEAPQFEYPIHGPALSANEIQELLCLLQSPSPSQDSGSRGSNRAVYSMDERKRRRMASNRESARKSRWRKKRHLEDLTQQLNRLKIGNRELKNQLGLILNQSRVLWRENDRLMSESMALKARLSDLRHVVVLVMEAFEKEVKYGGKEERELDTSSK</sequence>